<dbReference type="InterPro" id="IPR055411">
    <property type="entry name" value="LRR_FXL15/At3g58940/PEG3-like"/>
</dbReference>
<name>A0AAU9SK55_THLAR</name>
<evidence type="ECO:0000313" key="2">
    <source>
        <dbReference type="EMBL" id="CAH2067947.1"/>
    </source>
</evidence>
<dbReference type="CDD" id="cd22160">
    <property type="entry name" value="F-box_AtFBL13-like"/>
    <property type="match status" value="1"/>
</dbReference>
<dbReference type="Gene3D" id="1.20.1280.50">
    <property type="match status" value="1"/>
</dbReference>
<dbReference type="InterPro" id="IPR001810">
    <property type="entry name" value="F-box_dom"/>
</dbReference>
<dbReference type="AlphaFoldDB" id="A0AAU9SK55"/>
<dbReference type="SUPFAM" id="SSF81383">
    <property type="entry name" value="F-box domain"/>
    <property type="match status" value="1"/>
</dbReference>
<dbReference type="Pfam" id="PF00646">
    <property type="entry name" value="F-box"/>
    <property type="match status" value="1"/>
</dbReference>
<gene>
    <name evidence="2" type="ORF">TAV2_LOCUS16687</name>
</gene>
<dbReference type="InterPro" id="IPR032675">
    <property type="entry name" value="LRR_dom_sf"/>
</dbReference>
<dbReference type="SUPFAM" id="SSF52058">
    <property type="entry name" value="L domain-like"/>
    <property type="match status" value="1"/>
</dbReference>
<evidence type="ECO:0000259" key="1">
    <source>
        <dbReference type="PROSITE" id="PS50181"/>
    </source>
</evidence>
<dbReference type="Gene3D" id="3.80.10.10">
    <property type="entry name" value="Ribonuclease Inhibitor"/>
    <property type="match status" value="1"/>
</dbReference>
<dbReference type="InterPro" id="IPR036047">
    <property type="entry name" value="F-box-like_dom_sf"/>
</dbReference>
<dbReference type="PROSITE" id="PS50181">
    <property type="entry name" value="FBOX"/>
    <property type="match status" value="1"/>
</dbReference>
<protein>
    <recommendedName>
        <fullName evidence="1">F-box domain-containing protein</fullName>
    </recommendedName>
</protein>
<dbReference type="EMBL" id="OU466861">
    <property type="protein sequence ID" value="CAH2067947.1"/>
    <property type="molecule type" value="Genomic_DNA"/>
</dbReference>
<dbReference type="PANTHER" id="PTHR32212">
    <property type="entry name" value="CYCLIN-LIKE F-BOX"/>
    <property type="match status" value="1"/>
</dbReference>
<dbReference type="Pfam" id="PF24758">
    <property type="entry name" value="LRR_At5g56370"/>
    <property type="match status" value="1"/>
</dbReference>
<keyword evidence="3" id="KW-1185">Reference proteome</keyword>
<dbReference type="SMART" id="SM00256">
    <property type="entry name" value="FBOX"/>
    <property type="match status" value="1"/>
</dbReference>
<sequence>MERSSSASSASCDPVESDDWISKLPDNVLLVILSRLSTEEAVRTGLVSKRWEHLWKHMSHLALDIRKKVIINSKDTRDVSNQVATLMTKIINNHRGHLESCVIDHYSNWMLNTWIQSLTGLKQTKHLTLRHRIDMSNYEPIDLPPNSFSYPGLTSLSLLSYYLRSSDSFSNCQNLKTLKLSCMNAIDVGVFNRILASCPALEVLAINICCSQKNGRLKIENKRLNLLKVSVGREFGGIQVSSPILHFLAIEDFFPCWRDEFVLASTRLQFNRNPWLPRKFYPHISYNISQEENCIGHEEFVVNSCVELLGGWPIASLSVSVDLKNPTEVERLRQVLLVWTRHMVELEILFKNNDAPREEGESSPKRIDLFSNAGFRVDKVWMHNFSGSEEEFALASRLIKEGTVVKKMMIKTTSFSARKKLEIEAAVAKLRALVTKRQWQLTIECF</sequence>
<feature type="domain" description="F-box" evidence="1">
    <location>
        <begin position="18"/>
        <end position="65"/>
    </location>
</feature>
<dbReference type="PANTHER" id="PTHR32212:SF248">
    <property type="entry name" value="F-BOX DOMAIN-CONTAINING PROTEIN"/>
    <property type="match status" value="1"/>
</dbReference>
<evidence type="ECO:0000313" key="3">
    <source>
        <dbReference type="Proteomes" id="UP000836841"/>
    </source>
</evidence>
<dbReference type="InterPro" id="IPR053781">
    <property type="entry name" value="F-box_AtFBL13-like"/>
</dbReference>
<organism evidence="2 3">
    <name type="scientific">Thlaspi arvense</name>
    <name type="common">Field penny-cress</name>
    <dbReference type="NCBI Taxonomy" id="13288"/>
    <lineage>
        <taxon>Eukaryota</taxon>
        <taxon>Viridiplantae</taxon>
        <taxon>Streptophyta</taxon>
        <taxon>Embryophyta</taxon>
        <taxon>Tracheophyta</taxon>
        <taxon>Spermatophyta</taxon>
        <taxon>Magnoliopsida</taxon>
        <taxon>eudicotyledons</taxon>
        <taxon>Gunneridae</taxon>
        <taxon>Pentapetalae</taxon>
        <taxon>rosids</taxon>
        <taxon>malvids</taxon>
        <taxon>Brassicales</taxon>
        <taxon>Brassicaceae</taxon>
        <taxon>Thlaspideae</taxon>
        <taxon>Thlaspi</taxon>
    </lineage>
</organism>
<reference evidence="2 3" key="1">
    <citation type="submission" date="2022-03" db="EMBL/GenBank/DDBJ databases">
        <authorList>
            <person name="Nunn A."/>
            <person name="Chopra R."/>
            <person name="Nunn A."/>
            <person name="Contreras Garrido A."/>
        </authorList>
    </citation>
    <scope>NUCLEOTIDE SEQUENCE [LARGE SCALE GENOMIC DNA]</scope>
</reference>
<proteinExistence type="predicted"/>
<dbReference type="Proteomes" id="UP000836841">
    <property type="component" value="Chromosome 5"/>
</dbReference>
<accession>A0AAU9SK55</accession>